<evidence type="ECO:0000256" key="3">
    <source>
        <dbReference type="ARBA" id="ARBA00022475"/>
    </source>
</evidence>
<gene>
    <name evidence="9" type="ORF">AUP43_12510</name>
</gene>
<keyword evidence="10" id="KW-1185">Reference proteome</keyword>
<dbReference type="AlphaFoldDB" id="A0A154VRF0"/>
<feature type="transmembrane region" description="Helical" evidence="7">
    <location>
        <begin position="61"/>
        <end position="77"/>
    </location>
</feature>
<accession>A0A154VRF0</accession>
<name>A0A154VRF0_9PROT</name>
<evidence type="ECO:0000256" key="1">
    <source>
        <dbReference type="ARBA" id="ARBA00004651"/>
    </source>
</evidence>
<feature type="transmembrane region" description="Helical" evidence="7">
    <location>
        <begin position="275"/>
        <end position="294"/>
    </location>
</feature>
<feature type="transmembrane region" description="Helical" evidence="7">
    <location>
        <begin position="391"/>
        <end position="408"/>
    </location>
</feature>
<protein>
    <submittedName>
        <fullName evidence="9">Anion transporter</fullName>
    </submittedName>
</protein>
<evidence type="ECO:0000259" key="8">
    <source>
        <dbReference type="Pfam" id="PF03600"/>
    </source>
</evidence>
<evidence type="ECO:0000256" key="5">
    <source>
        <dbReference type="ARBA" id="ARBA00022989"/>
    </source>
</evidence>
<organism evidence="9 10">
    <name type="scientific">Oceanibaculum pacificum</name>
    <dbReference type="NCBI Taxonomy" id="580166"/>
    <lineage>
        <taxon>Bacteria</taxon>
        <taxon>Pseudomonadati</taxon>
        <taxon>Pseudomonadota</taxon>
        <taxon>Alphaproteobacteria</taxon>
        <taxon>Rhodospirillales</taxon>
        <taxon>Oceanibaculaceae</taxon>
        <taxon>Oceanibaculum</taxon>
    </lineage>
</organism>
<dbReference type="InterPro" id="IPR004680">
    <property type="entry name" value="Cit_transptr-like_dom"/>
</dbReference>
<keyword evidence="2" id="KW-0813">Transport</keyword>
<feature type="transmembrane region" description="Helical" evidence="7">
    <location>
        <begin position="98"/>
        <end position="116"/>
    </location>
</feature>
<feature type="transmembrane region" description="Helical" evidence="7">
    <location>
        <begin position="246"/>
        <end position="263"/>
    </location>
</feature>
<feature type="transmembrane region" description="Helical" evidence="7">
    <location>
        <begin position="36"/>
        <end position="55"/>
    </location>
</feature>
<evidence type="ECO:0000256" key="6">
    <source>
        <dbReference type="ARBA" id="ARBA00023136"/>
    </source>
</evidence>
<dbReference type="EMBL" id="LPXN01000139">
    <property type="protein sequence ID" value="KZD03917.1"/>
    <property type="molecule type" value="Genomic_DNA"/>
</dbReference>
<dbReference type="RefSeq" id="WP_067558769.1">
    <property type="nucleotide sequence ID" value="NZ_LPXN01000139.1"/>
</dbReference>
<dbReference type="PANTHER" id="PTHR43302:SF5">
    <property type="entry name" value="TRANSPORTER ARSB-RELATED"/>
    <property type="match status" value="1"/>
</dbReference>
<evidence type="ECO:0000313" key="9">
    <source>
        <dbReference type="EMBL" id="KZD03917.1"/>
    </source>
</evidence>
<comment type="caution">
    <text evidence="9">The sequence shown here is derived from an EMBL/GenBank/DDBJ whole genome shotgun (WGS) entry which is preliminary data.</text>
</comment>
<evidence type="ECO:0000256" key="4">
    <source>
        <dbReference type="ARBA" id="ARBA00022692"/>
    </source>
</evidence>
<reference evidence="9 10" key="1">
    <citation type="submission" date="2015-12" db="EMBL/GenBank/DDBJ databases">
        <title>Genome sequence of Oceanibaculum pacificum MCCC 1A02656.</title>
        <authorList>
            <person name="Lu L."/>
            <person name="Lai Q."/>
            <person name="Shao Z."/>
            <person name="Qian P."/>
        </authorList>
    </citation>
    <scope>NUCLEOTIDE SEQUENCE [LARGE SCALE GENOMIC DNA]</scope>
    <source>
        <strain evidence="9 10">MCCC 1A02656</strain>
    </source>
</reference>
<feature type="transmembrane region" description="Helical" evidence="7">
    <location>
        <begin position="314"/>
        <end position="339"/>
    </location>
</feature>
<feature type="transmembrane region" description="Helical" evidence="7">
    <location>
        <begin position="175"/>
        <end position="201"/>
    </location>
</feature>
<sequence length="414" mass="42948">MTETVDTGLILTIFVLTYVGMALGRFPGLRIDRTGIALLAAILLAVSGAVTPPAVVEAIDFPTLFILFGLMILSAQYDASGFYDWCSLKISGFGRSPVILLAYTVGAAGLLSAILANDVVVFAMTPLLCLGIRARGLDPRPYLIGLAGGANAGSAATMIGNPQNILIAQLGDLDFWPFLAACGVPALIGLIACHATIWLVWRGRFQAALIDGDSLPAIRLDRGSLIKALVGTAALLALFAAPLPHAIGVLIIAAALLVSRRVATRQMLDKVDWPLLVLFAGLFVVTAALETTGLPADAVAMLAAAGLSPDRLAVLLPVSLIGSNTIGNVPAVILLLAVWPDLSAQTLYGLAILSTLAGNLLIIGSLANIIVVERAKSVGVTLGFIEHARCGVPMTLLSLAGAGLWLWLTGLMPL</sequence>
<feature type="transmembrane region" description="Helical" evidence="7">
    <location>
        <begin position="346"/>
        <end position="371"/>
    </location>
</feature>
<comment type="subcellular location">
    <subcellularLocation>
        <location evidence="1">Cell membrane</location>
        <topology evidence="1">Multi-pass membrane protein</topology>
    </subcellularLocation>
</comment>
<feature type="transmembrane region" description="Helical" evidence="7">
    <location>
        <begin position="6"/>
        <end position="24"/>
    </location>
</feature>
<dbReference type="Pfam" id="PF03600">
    <property type="entry name" value="CitMHS"/>
    <property type="match status" value="1"/>
</dbReference>
<dbReference type="GO" id="GO:0055085">
    <property type="term" value="P:transmembrane transport"/>
    <property type="evidence" value="ECO:0007669"/>
    <property type="project" value="InterPro"/>
</dbReference>
<evidence type="ECO:0000256" key="2">
    <source>
        <dbReference type="ARBA" id="ARBA00022448"/>
    </source>
</evidence>
<proteinExistence type="predicted"/>
<dbReference type="GO" id="GO:0005886">
    <property type="term" value="C:plasma membrane"/>
    <property type="evidence" value="ECO:0007669"/>
    <property type="project" value="UniProtKB-SubCell"/>
</dbReference>
<dbReference type="OrthoDB" id="9774335at2"/>
<dbReference type="Proteomes" id="UP000076400">
    <property type="component" value="Unassembled WGS sequence"/>
</dbReference>
<dbReference type="STRING" id="580166.AUP43_12510"/>
<feature type="domain" description="Citrate transporter-like" evidence="8">
    <location>
        <begin position="30"/>
        <end position="341"/>
    </location>
</feature>
<evidence type="ECO:0000256" key="7">
    <source>
        <dbReference type="SAM" id="Phobius"/>
    </source>
</evidence>
<dbReference type="PANTHER" id="PTHR43302">
    <property type="entry name" value="TRANSPORTER ARSB-RELATED"/>
    <property type="match status" value="1"/>
</dbReference>
<keyword evidence="5 7" id="KW-1133">Transmembrane helix</keyword>
<evidence type="ECO:0000313" key="10">
    <source>
        <dbReference type="Proteomes" id="UP000076400"/>
    </source>
</evidence>
<keyword evidence="3" id="KW-1003">Cell membrane</keyword>
<keyword evidence="4 7" id="KW-0812">Transmembrane</keyword>
<keyword evidence="6 7" id="KW-0472">Membrane</keyword>